<evidence type="ECO:0000256" key="10">
    <source>
        <dbReference type="ARBA" id="ARBA00022927"/>
    </source>
</evidence>
<keyword evidence="6 15" id="KW-0812">Transmembrane</keyword>
<dbReference type="GO" id="GO:0015031">
    <property type="term" value="P:protein transport"/>
    <property type="evidence" value="ECO:0007669"/>
    <property type="project" value="UniProtKB-KW"/>
</dbReference>
<keyword evidence="12 15" id="KW-0472">Membrane</keyword>
<dbReference type="NCBIfam" id="TIGR00728">
    <property type="entry name" value="OPT_sfam"/>
    <property type="match status" value="1"/>
</dbReference>
<sequence>MEIEHLGARAAAAAGEDDQSPVEQVRLTVPTTDDPSLPVWTFRMWTIGLLSCAMLSYINQFFSYRSEPIVITQITVQVAALPIGHFLARVLPKRKFTVFGRECSLNPGPFNVKEHVLISIFANAGAAFGNGGAYAIDIINIIKAFYHRSISFPTSLLLVITTQVLGYGWAGLMRKYVVEPAHMWWPQSLVQVSLLRALHEKENLRMTRAKFFLIALICSAAWYVVPGYLFPTVGAVSWLCWAFPRSVTMQQIGSGMSGLGVGAFTLDWATVVSFLGSPLVYPFFAIVNVWVGFVLLVYVMLPIAYWVLNLYQASTFPFFSASLFDHTGQEYRISEIVNDRFELDTDAYARQGKIHLSLFFATSYGLGFATIAATLSHVTLFYGTEMYRRFRQAAREKPDVHTRLMRRYDDIPNWWFYGMLALAMVAALLLCTVFKDEVQLPWWALLCAMAVAFFFTLPISVITATTNTTPGLNIITEYVMGLIMPGKPINNVCFKVYGYISMNQAVSFLTDFKLGHYMKIPPRSMFLVQFIGTIVAGTVNMSVAWWLLSTVPHICDKKHLPEGSPWTCPGSRVFFDASVIWGLVGPRRIFGPLGYYGALNWFFLGGLAGPAVVWLLARALPRHAGWIRLIHLPVLLGATANMPPASTLNYTAWCSVGAVFNYLVFRRRKAWWQRYNYVLSAAMDAGVAIMGVLIYFCLSSRGITPDWWGNSDINIDHCDLSTCPTAKGVIVEGCPRPRERVPPLPQIMTSSLPLGEMGPRGRVPPLPQIMTSTLPLGEMASARRKKNYVSMYISAADCSFSQPSIRSNLRNMFSPLPVTVLVSIAALAFISGDAAIVHEPVAAAAAPSPDEANSIDGGGGGFSLPLVRRRSTTTTMIDVAKEEIQLATAISAGDKKLLVPLYGRPQGGSTYLVQLRIGTPTDRISPRYVLFDTGSDLSWTQCEPCTNCSSFTPYPPHDSSKSRTFRRLSCFDPMCELCTAVVDGGGGSGCLFRRRYGDGGAVSGELVSDVFHLGAAGDDGGYQLERDVAFGCAHVEDSKAVRGYSTGILALGIGKPSFVTQLGVDRFSYCIPASEITDDDDDNDEEERSASFLRFGSHARMTGKRVPFRQDGSGYAVRLKSVVYQHGGRLNQQQPVPVFVAGEEAAAMPMLVDSGTTLLWLPGSVFYPLQRRIEEDISLTRRYDLTHPSLYCYLGNMTDVEAVSVTLGFGGGADLELFGTSLFFTDENLTEDWVCLAVAAGNRAILGVYPQRNINVGYDLSAMEIAFDRDQCDRV</sequence>
<feature type="transmembrane region" description="Helical" evidence="15">
    <location>
        <begin position="441"/>
        <end position="462"/>
    </location>
</feature>
<reference evidence="17" key="1">
    <citation type="submission" date="2015-04" db="UniProtKB">
        <authorList>
            <consortium name="EnsemblPlants"/>
        </authorList>
    </citation>
    <scope>IDENTIFICATION</scope>
</reference>
<keyword evidence="8" id="KW-0378">Hydrolase</keyword>
<feature type="transmembrane region" description="Helical" evidence="15">
    <location>
        <begin position="116"/>
        <end position="138"/>
    </location>
</feature>
<evidence type="ECO:0000313" key="17">
    <source>
        <dbReference type="EnsemblPlants" id="OMERI04G19630.1"/>
    </source>
</evidence>
<keyword evidence="5" id="KW-0645">Protease</keyword>
<dbReference type="Proteomes" id="UP000008021">
    <property type="component" value="Chromosome 4"/>
</dbReference>
<comment type="subcellular location">
    <subcellularLocation>
        <location evidence="1">Membrane</location>
        <topology evidence="1">Multi-pass membrane protein</topology>
    </subcellularLocation>
</comment>
<feature type="transmembrane region" description="Helical" evidence="15">
    <location>
        <begin position="211"/>
        <end position="244"/>
    </location>
</feature>
<protein>
    <recommendedName>
        <fullName evidence="16">Peptidase A1 domain-containing protein</fullName>
    </recommendedName>
</protein>
<comment type="similarity">
    <text evidence="2">Belongs to the oligopeptide OPT transporter (TC 2.A.67.1) family.</text>
</comment>
<dbReference type="InterPro" id="IPR004648">
    <property type="entry name" value="Oligpept_transpt"/>
</dbReference>
<dbReference type="eggNOG" id="KOG2262">
    <property type="taxonomic scope" value="Eukaryota"/>
</dbReference>
<reference evidence="17" key="2">
    <citation type="submission" date="2018-05" db="EMBL/GenBank/DDBJ databases">
        <title>OmerRS3 (Oryza meridionalis Reference Sequence Version 3).</title>
        <authorList>
            <person name="Zhang J."/>
            <person name="Kudrna D."/>
            <person name="Lee S."/>
            <person name="Talag J."/>
            <person name="Welchert J."/>
            <person name="Wing R.A."/>
        </authorList>
    </citation>
    <scope>NUCLEOTIDE SEQUENCE [LARGE SCALE GENOMIC DNA]</scope>
    <source>
        <strain evidence="17">cv. OR44</strain>
    </source>
</reference>
<evidence type="ECO:0000256" key="2">
    <source>
        <dbReference type="ARBA" id="ARBA00005484"/>
    </source>
</evidence>
<feature type="transmembrane region" description="Helical" evidence="15">
    <location>
        <begin position="358"/>
        <end position="382"/>
    </location>
</feature>
<dbReference type="EnsemblPlants" id="OMERI04G19630.1">
    <property type="protein sequence ID" value="OMERI04G19630.1"/>
    <property type="gene ID" value="OMERI04G19630"/>
</dbReference>
<feature type="transmembrane region" description="Helical" evidence="15">
    <location>
        <begin position="256"/>
        <end position="276"/>
    </location>
</feature>
<feature type="region of interest" description="Disordered" evidence="14">
    <location>
        <begin position="1"/>
        <end position="23"/>
    </location>
</feature>
<dbReference type="HOGENOM" id="CLU_263623_0_0_1"/>
<dbReference type="InterPro" id="IPR032799">
    <property type="entry name" value="TAXi_C"/>
</dbReference>
<feature type="domain" description="Peptidase A1" evidence="16">
    <location>
        <begin position="911"/>
        <end position="1268"/>
    </location>
</feature>
<comment type="similarity">
    <text evidence="3">Belongs to the peptidase A1 family.</text>
</comment>
<feature type="transmembrane region" description="Helical" evidence="15">
    <location>
        <begin position="70"/>
        <end position="88"/>
    </location>
</feature>
<keyword evidence="18" id="KW-1185">Reference proteome</keyword>
<keyword evidence="11 15" id="KW-1133">Transmembrane helix</keyword>
<dbReference type="InterPro" id="IPR032861">
    <property type="entry name" value="TAXi_N"/>
</dbReference>
<keyword evidence="4" id="KW-0813">Transport</keyword>
<evidence type="ECO:0000256" key="13">
    <source>
        <dbReference type="ARBA" id="ARBA00023180"/>
    </source>
</evidence>
<dbReference type="AlphaFoldDB" id="A0A0E0DHT3"/>
<name>A0A0E0DHT3_9ORYZ</name>
<feature type="transmembrane region" description="Helical" evidence="15">
    <location>
        <begin position="283"/>
        <end position="308"/>
    </location>
</feature>
<evidence type="ECO:0000256" key="9">
    <source>
        <dbReference type="ARBA" id="ARBA00022856"/>
    </source>
</evidence>
<feature type="transmembrane region" description="Helical" evidence="15">
    <location>
        <begin position="414"/>
        <end position="435"/>
    </location>
</feature>
<feature type="transmembrane region" description="Helical" evidence="15">
    <location>
        <begin position="677"/>
        <end position="696"/>
    </location>
</feature>
<dbReference type="PROSITE" id="PS00141">
    <property type="entry name" value="ASP_PROTEASE"/>
    <property type="match status" value="1"/>
</dbReference>
<evidence type="ECO:0000256" key="8">
    <source>
        <dbReference type="ARBA" id="ARBA00022801"/>
    </source>
</evidence>
<dbReference type="PROSITE" id="PS51767">
    <property type="entry name" value="PEPTIDASE_A1"/>
    <property type="match status" value="1"/>
</dbReference>
<feature type="transmembrane region" description="Helical" evidence="15">
    <location>
        <begin position="593"/>
        <end position="617"/>
    </location>
</feature>
<dbReference type="InterPro" id="IPR033121">
    <property type="entry name" value="PEPTIDASE_A1"/>
</dbReference>
<evidence type="ECO:0000256" key="5">
    <source>
        <dbReference type="ARBA" id="ARBA00022670"/>
    </source>
</evidence>
<organism evidence="17">
    <name type="scientific">Oryza meridionalis</name>
    <dbReference type="NCBI Taxonomy" id="40149"/>
    <lineage>
        <taxon>Eukaryota</taxon>
        <taxon>Viridiplantae</taxon>
        <taxon>Streptophyta</taxon>
        <taxon>Embryophyta</taxon>
        <taxon>Tracheophyta</taxon>
        <taxon>Spermatophyta</taxon>
        <taxon>Magnoliopsida</taxon>
        <taxon>Liliopsida</taxon>
        <taxon>Poales</taxon>
        <taxon>Poaceae</taxon>
        <taxon>BOP clade</taxon>
        <taxon>Oryzoideae</taxon>
        <taxon>Oryzeae</taxon>
        <taxon>Oryzinae</taxon>
        <taxon>Oryza</taxon>
    </lineage>
</organism>
<feature type="transmembrane region" description="Helical" evidence="15">
    <location>
        <begin position="40"/>
        <end position="58"/>
    </location>
</feature>
<evidence type="ECO:0000256" key="12">
    <source>
        <dbReference type="ARBA" id="ARBA00023136"/>
    </source>
</evidence>
<dbReference type="FunFam" id="2.40.70.10:FF:000143">
    <property type="entry name" value="OSJNBa0006A01.20 protein"/>
    <property type="match status" value="1"/>
</dbReference>
<dbReference type="InterPro" id="IPR021109">
    <property type="entry name" value="Peptidase_aspartic_dom_sf"/>
</dbReference>
<proteinExistence type="inferred from homology"/>
<dbReference type="Gramene" id="OMERI04G19630.1">
    <property type="protein sequence ID" value="OMERI04G19630.1"/>
    <property type="gene ID" value="OMERI04G19630"/>
</dbReference>
<dbReference type="GO" id="GO:0016020">
    <property type="term" value="C:membrane"/>
    <property type="evidence" value="ECO:0007669"/>
    <property type="project" value="UniProtKB-SubCell"/>
</dbReference>
<evidence type="ECO:0000256" key="14">
    <source>
        <dbReference type="SAM" id="MobiDB-lite"/>
    </source>
</evidence>
<keyword evidence="10" id="KW-0653">Protein transport</keyword>
<keyword evidence="7" id="KW-0064">Aspartyl protease</keyword>
<feature type="transmembrane region" description="Helical" evidence="15">
    <location>
        <begin position="648"/>
        <end position="665"/>
    </location>
</feature>
<dbReference type="InterPro" id="IPR001969">
    <property type="entry name" value="Aspartic_peptidase_AS"/>
</dbReference>
<accession>A0A0E0DHT3</accession>
<dbReference type="Gene3D" id="2.40.70.10">
    <property type="entry name" value="Acid Proteases"/>
    <property type="match status" value="2"/>
</dbReference>
<evidence type="ECO:0000313" key="18">
    <source>
        <dbReference type="Proteomes" id="UP000008021"/>
    </source>
</evidence>
<dbReference type="InterPro" id="IPR034161">
    <property type="entry name" value="Pepsin-like_plant"/>
</dbReference>
<dbReference type="InterPro" id="IPR004813">
    <property type="entry name" value="OPT"/>
</dbReference>
<feature type="transmembrane region" description="Helical" evidence="15">
    <location>
        <begin position="526"/>
        <end position="548"/>
    </location>
</feature>
<feature type="transmembrane region" description="Helical" evidence="15">
    <location>
        <begin position="150"/>
        <end position="170"/>
    </location>
</feature>
<evidence type="ECO:0000256" key="15">
    <source>
        <dbReference type="SAM" id="Phobius"/>
    </source>
</evidence>
<dbReference type="GO" id="GO:0006508">
    <property type="term" value="P:proteolysis"/>
    <property type="evidence" value="ECO:0007669"/>
    <property type="project" value="UniProtKB-KW"/>
</dbReference>
<feature type="transmembrane region" description="Helical" evidence="15">
    <location>
        <begin position="624"/>
        <end position="642"/>
    </location>
</feature>
<dbReference type="NCBIfam" id="TIGR00727">
    <property type="entry name" value="ISP4_OPT"/>
    <property type="match status" value="1"/>
</dbReference>
<dbReference type="CDD" id="cd05476">
    <property type="entry name" value="pepsin_A_like_plant"/>
    <property type="match status" value="1"/>
</dbReference>
<dbReference type="Pfam" id="PF03169">
    <property type="entry name" value="OPT"/>
    <property type="match status" value="1"/>
</dbReference>
<evidence type="ECO:0000256" key="4">
    <source>
        <dbReference type="ARBA" id="ARBA00022448"/>
    </source>
</evidence>
<evidence type="ECO:0000256" key="7">
    <source>
        <dbReference type="ARBA" id="ARBA00022750"/>
    </source>
</evidence>
<dbReference type="SUPFAM" id="SSF50630">
    <property type="entry name" value="Acid proteases"/>
    <property type="match status" value="1"/>
</dbReference>
<evidence type="ECO:0000256" key="11">
    <source>
        <dbReference type="ARBA" id="ARBA00022989"/>
    </source>
</evidence>
<keyword evidence="9" id="KW-0571">Peptide transport</keyword>
<evidence type="ECO:0000256" key="6">
    <source>
        <dbReference type="ARBA" id="ARBA00022692"/>
    </source>
</evidence>
<keyword evidence="13" id="KW-0325">Glycoprotein</keyword>
<dbReference type="Pfam" id="PF14543">
    <property type="entry name" value="TAXi_N"/>
    <property type="match status" value="1"/>
</dbReference>
<evidence type="ECO:0000256" key="3">
    <source>
        <dbReference type="ARBA" id="ARBA00007447"/>
    </source>
</evidence>
<dbReference type="PANTHER" id="PTHR22601">
    <property type="entry name" value="ISP4 LIKE PROTEIN"/>
    <property type="match status" value="1"/>
</dbReference>
<evidence type="ECO:0000259" key="16">
    <source>
        <dbReference type="PROSITE" id="PS51767"/>
    </source>
</evidence>
<dbReference type="GO" id="GO:0035673">
    <property type="term" value="F:oligopeptide transmembrane transporter activity"/>
    <property type="evidence" value="ECO:0007669"/>
    <property type="project" value="InterPro"/>
</dbReference>
<evidence type="ECO:0000256" key="1">
    <source>
        <dbReference type="ARBA" id="ARBA00004141"/>
    </source>
</evidence>
<dbReference type="Pfam" id="PF14541">
    <property type="entry name" value="TAXi_C"/>
    <property type="match status" value="1"/>
</dbReference>
<dbReference type="GO" id="GO:0004190">
    <property type="term" value="F:aspartic-type endopeptidase activity"/>
    <property type="evidence" value="ECO:0007669"/>
    <property type="project" value="UniProtKB-KW"/>
</dbReference>